<feature type="domain" description="AB hydrolase-1" evidence="1">
    <location>
        <begin position="54"/>
        <end position="137"/>
    </location>
</feature>
<comment type="caution">
    <text evidence="2">The sequence shown here is derived from an EMBL/GenBank/DDBJ whole genome shotgun (WGS) entry which is preliminary data.</text>
</comment>
<organism evidence="2 3">
    <name type="scientific">Stagnimonas aquatica</name>
    <dbReference type="NCBI Taxonomy" id="2689987"/>
    <lineage>
        <taxon>Bacteria</taxon>
        <taxon>Pseudomonadati</taxon>
        <taxon>Pseudomonadota</taxon>
        <taxon>Gammaproteobacteria</taxon>
        <taxon>Nevskiales</taxon>
        <taxon>Nevskiaceae</taxon>
        <taxon>Stagnimonas</taxon>
    </lineage>
</organism>
<dbReference type="RefSeq" id="WP_123210782.1">
    <property type="nucleotide sequence ID" value="NZ_RJVO01000002.1"/>
</dbReference>
<evidence type="ECO:0000313" key="3">
    <source>
        <dbReference type="Proteomes" id="UP000282106"/>
    </source>
</evidence>
<keyword evidence="2" id="KW-0378">Hydrolase</keyword>
<dbReference type="AlphaFoldDB" id="A0A3N0VHP4"/>
<protein>
    <submittedName>
        <fullName evidence="2">Alpha/beta fold hydrolase</fullName>
    </submittedName>
</protein>
<dbReference type="EMBL" id="RJVO01000002">
    <property type="protein sequence ID" value="ROH91738.1"/>
    <property type="molecule type" value="Genomic_DNA"/>
</dbReference>
<dbReference type="PANTHER" id="PTHR42103">
    <property type="entry name" value="ALPHA/BETA-HYDROLASES SUPERFAMILY PROTEIN"/>
    <property type="match status" value="1"/>
</dbReference>
<proteinExistence type="predicted"/>
<dbReference type="SUPFAM" id="SSF53474">
    <property type="entry name" value="alpha/beta-Hydrolases"/>
    <property type="match status" value="1"/>
</dbReference>
<gene>
    <name evidence="2" type="ORF">ED208_04955</name>
</gene>
<name>A0A3N0VHP4_9GAMM</name>
<dbReference type="Pfam" id="PF00561">
    <property type="entry name" value="Abhydrolase_1"/>
    <property type="match status" value="1"/>
</dbReference>
<evidence type="ECO:0000313" key="2">
    <source>
        <dbReference type="EMBL" id="ROH91738.1"/>
    </source>
</evidence>
<dbReference type="GO" id="GO:0016787">
    <property type="term" value="F:hydrolase activity"/>
    <property type="evidence" value="ECO:0007669"/>
    <property type="project" value="UniProtKB-KW"/>
</dbReference>
<reference evidence="2 3" key="1">
    <citation type="submission" date="2018-10" db="EMBL/GenBank/DDBJ databases">
        <authorList>
            <person name="Chen W.-M."/>
        </authorList>
    </citation>
    <scope>NUCLEOTIDE SEQUENCE [LARGE SCALE GENOMIC DNA]</scope>
    <source>
        <strain evidence="2 3">THS-13</strain>
    </source>
</reference>
<accession>A0A3N0VHP4</accession>
<keyword evidence="3" id="KW-1185">Reference proteome</keyword>
<dbReference type="Gene3D" id="3.40.50.1820">
    <property type="entry name" value="alpha/beta hydrolase"/>
    <property type="match status" value="1"/>
</dbReference>
<sequence>MSDPSPLDQPLPPPGQSRAGLVRGAAGRIEILFAAPAQPPRGGVLICHPHPLYGGALSNKVTYSLASTALKAGFAALRFNFRGVGKSEGLHDNGAGETEDAVLLADWLRQRVPADAPLVLAGFSFGSYIALKAASRVRPAALMSVAPPLGKYLGYQAPPHPHCPWRVLHSRDDEVVSYQTTLAELQQYQPMPELITVDGCGHFFHGRLNEVQDAFGGLLDTVFGPRA</sequence>
<evidence type="ECO:0000259" key="1">
    <source>
        <dbReference type="Pfam" id="PF00561"/>
    </source>
</evidence>
<dbReference type="Proteomes" id="UP000282106">
    <property type="component" value="Unassembled WGS sequence"/>
</dbReference>
<dbReference type="InterPro" id="IPR000073">
    <property type="entry name" value="AB_hydrolase_1"/>
</dbReference>
<dbReference type="PANTHER" id="PTHR42103:SF2">
    <property type="entry name" value="AB HYDROLASE-1 DOMAIN-CONTAINING PROTEIN"/>
    <property type="match status" value="1"/>
</dbReference>
<dbReference type="InParanoid" id="A0A3N0VHP4"/>
<dbReference type="InterPro" id="IPR029058">
    <property type="entry name" value="AB_hydrolase_fold"/>
</dbReference>